<dbReference type="GO" id="GO:0016020">
    <property type="term" value="C:membrane"/>
    <property type="evidence" value="ECO:0007669"/>
    <property type="project" value="TreeGrafter"/>
</dbReference>
<dbReference type="PANTHER" id="PTHR10174">
    <property type="entry name" value="ALPHA-TOCOPHEROL TRANSFER PROTEIN-RELATED"/>
    <property type="match status" value="1"/>
</dbReference>
<dbReference type="InterPro" id="IPR011074">
    <property type="entry name" value="CRAL/TRIO_N_dom"/>
</dbReference>
<dbReference type="AlphaFoldDB" id="A0A0K8TNI0"/>
<dbReference type="InterPro" id="IPR001251">
    <property type="entry name" value="CRAL-TRIO_dom"/>
</dbReference>
<protein>
    <submittedName>
        <fullName evidence="2">Putative phosphatidylinositol transfer protein sec14</fullName>
    </submittedName>
</protein>
<dbReference type="EMBL" id="GDAI01001910">
    <property type="protein sequence ID" value="JAI15693.1"/>
    <property type="molecule type" value="mRNA"/>
</dbReference>
<evidence type="ECO:0000313" key="2">
    <source>
        <dbReference type="EMBL" id="JAI15693.1"/>
    </source>
</evidence>
<dbReference type="InterPro" id="IPR036865">
    <property type="entry name" value="CRAL-TRIO_dom_sf"/>
</dbReference>
<dbReference type="GO" id="GO:1902936">
    <property type="term" value="F:phosphatidylinositol bisphosphate binding"/>
    <property type="evidence" value="ECO:0007669"/>
    <property type="project" value="TreeGrafter"/>
</dbReference>
<accession>A0A0K8TNI0</accession>
<dbReference type="Gene3D" id="1.10.8.20">
    <property type="entry name" value="N-terminal domain of phosphatidylinositol transfer protein sec14p"/>
    <property type="match status" value="1"/>
</dbReference>
<dbReference type="Gene3D" id="3.40.525.10">
    <property type="entry name" value="CRAL-TRIO lipid binding domain"/>
    <property type="match status" value="1"/>
</dbReference>
<reference evidence="2" key="1">
    <citation type="journal article" date="2015" name="Insect Biochem. Mol. Biol.">
        <title>An insight into the sialome of the horse fly, Tabanus bromius.</title>
        <authorList>
            <person name="Ribeiro J.M."/>
            <person name="Kazimirova M."/>
            <person name="Takac P."/>
            <person name="Andersen J.F."/>
            <person name="Francischetti I.M."/>
        </authorList>
    </citation>
    <scope>NUCLEOTIDE SEQUENCE</scope>
</reference>
<name>A0A0K8TNI0_TABBR</name>
<dbReference type="PANTHER" id="PTHR10174:SF216">
    <property type="entry name" value="CRAL-TRIO DOMAIN-CONTAINING PROTEIN-RELATED"/>
    <property type="match status" value="1"/>
</dbReference>
<dbReference type="PRINTS" id="PR00180">
    <property type="entry name" value="CRETINALDHBP"/>
</dbReference>
<sequence>MVNIRELSPALAKKARDELSENPKTMENDIDMLRSWIEKQPHLKSRTDDQFLVMFLRGCKYSVERAKQKIDMFYTVRTAIPEIFKGRSLNDPKQLEIIKSGILLHLPKPVAEDGPGICLIRPGFYDPNKYHMRDIIKATSLINEIAINESDNITVAGQIIILDLTNVSKSHLMQFDVMFIKKLTMIMQDGSPLRQKGTHYINTTHGFETLLNIFLSFVNEKTKKRILVHGKDMESLYKHVPKKLLPSEYGGEAGPIQDIIDYWENKVMSYRDYFLEEEEYGVNEKLRPGKPRNAEDLFGVDGTFRKLNID</sequence>
<evidence type="ECO:0000259" key="1">
    <source>
        <dbReference type="PROSITE" id="PS50191"/>
    </source>
</evidence>
<dbReference type="Pfam" id="PF00650">
    <property type="entry name" value="CRAL_TRIO"/>
    <property type="match status" value="1"/>
</dbReference>
<proteinExistence type="evidence at transcript level"/>
<feature type="domain" description="CRAL-TRIO" evidence="1">
    <location>
        <begin position="91"/>
        <end position="257"/>
    </location>
</feature>
<dbReference type="Gene3D" id="1.20.5.1200">
    <property type="entry name" value="Alpha-tocopherol transfer"/>
    <property type="match status" value="1"/>
</dbReference>
<dbReference type="SUPFAM" id="SSF52087">
    <property type="entry name" value="CRAL/TRIO domain"/>
    <property type="match status" value="1"/>
</dbReference>
<dbReference type="CDD" id="cd00170">
    <property type="entry name" value="SEC14"/>
    <property type="match status" value="1"/>
</dbReference>
<dbReference type="SMART" id="SM01100">
    <property type="entry name" value="CRAL_TRIO_N"/>
    <property type="match status" value="1"/>
</dbReference>
<organism evidence="2">
    <name type="scientific">Tabanus bromius</name>
    <name type="common">Band-eyed brown horse fly</name>
    <dbReference type="NCBI Taxonomy" id="304241"/>
    <lineage>
        <taxon>Eukaryota</taxon>
        <taxon>Metazoa</taxon>
        <taxon>Ecdysozoa</taxon>
        <taxon>Arthropoda</taxon>
        <taxon>Hexapoda</taxon>
        <taxon>Insecta</taxon>
        <taxon>Pterygota</taxon>
        <taxon>Neoptera</taxon>
        <taxon>Endopterygota</taxon>
        <taxon>Diptera</taxon>
        <taxon>Brachycera</taxon>
        <taxon>Tabanomorpha</taxon>
        <taxon>Tabanoidea</taxon>
        <taxon>Tabanidae</taxon>
        <taxon>Tabanus</taxon>
    </lineage>
</organism>
<dbReference type="SUPFAM" id="SSF46938">
    <property type="entry name" value="CRAL/TRIO N-terminal domain"/>
    <property type="match status" value="1"/>
</dbReference>
<dbReference type="PROSITE" id="PS50191">
    <property type="entry name" value="CRAL_TRIO"/>
    <property type="match status" value="1"/>
</dbReference>
<dbReference type="InterPro" id="IPR036273">
    <property type="entry name" value="CRAL/TRIO_N_dom_sf"/>
</dbReference>
<dbReference type="SMART" id="SM00516">
    <property type="entry name" value="SEC14"/>
    <property type="match status" value="1"/>
</dbReference>